<feature type="transmembrane region" description="Helical" evidence="11">
    <location>
        <begin position="256"/>
        <end position="280"/>
    </location>
</feature>
<feature type="transmembrane region" description="Helical" evidence="11">
    <location>
        <begin position="437"/>
        <end position="455"/>
    </location>
</feature>
<feature type="transmembrane region" description="Helical" evidence="11">
    <location>
        <begin position="167"/>
        <end position="190"/>
    </location>
</feature>
<feature type="region of interest" description="Disordered" evidence="10">
    <location>
        <begin position="89"/>
        <end position="110"/>
    </location>
</feature>
<feature type="compositionally biased region" description="Low complexity" evidence="10">
    <location>
        <begin position="47"/>
        <end position="56"/>
    </location>
</feature>
<feature type="compositionally biased region" description="Polar residues" evidence="10">
    <location>
        <begin position="89"/>
        <end position="108"/>
    </location>
</feature>
<feature type="transmembrane region" description="Helical" evidence="11">
    <location>
        <begin position="475"/>
        <end position="497"/>
    </location>
</feature>
<dbReference type="Gene3D" id="1.20.1250.20">
    <property type="entry name" value="MFS general substrate transporter like domains"/>
    <property type="match status" value="1"/>
</dbReference>
<feature type="transmembrane region" description="Helical" evidence="11">
    <location>
        <begin position="608"/>
        <end position="629"/>
    </location>
</feature>
<dbReference type="FunFam" id="1.20.1250.20:FF:000011">
    <property type="entry name" value="MFS multidrug transporter, putative"/>
    <property type="match status" value="1"/>
</dbReference>
<dbReference type="SUPFAM" id="SSF103473">
    <property type="entry name" value="MFS general substrate transporter"/>
    <property type="match status" value="1"/>
</dbReference>
<comment type="function">
    <text evidence="7">MFS transporter; part of the gene cluster that mediates the biosynthesis of cercosporin, a light-activated, non-host-selective toxin. The perylenequinone chromophore of cercosporin absorbs light energy to attain an electronically-activated triplet state and produces active oxygen species such as the hydroxyl radical, superoxide, hydrogen peroxide or singlet oxygen upon reaction with oxygen molecules. These reactive oxygen species cause damage to various cellular components including lipids, proteins and nucleic acids. Responsible for secretion and accumulation of cercosporin, but does not play any roles in self-protection against the toxicity of cercosporin.</text>
</comment>
<sequence length="673" mass="73881">MVRTGLPSTMNAQDRVMANNERDASPERFGPIERHESHESPIVTRRSSTSSHDGSSVRLQEMGRSISRVETQHENEADLERHPTALSRIQTGRSQHSATVGASGTDSTGFGVFRTRSSKASKPLPAFGGGKPYPPPLPEREEYVVEFDGPNDPMHAQNWPFKKKLPVAASLGFVTLTAAFGSSIFSSATGAVASEYNVSREVGILGISLYVLGFATGPILWAPMSELYGRRLPLLISSFGFSIFCIAVAVGKDLQTILICRFFGGFMGACPLTVVGAVFADMFNNAQRGVAVTVFSIAVFSGPLLAPFIGGFITTSYLGWRWCEYITAIMGFTGLALLIFLLEETYPPVILVNKAAELRRRTKNWGIHAKQEEIEINLRELVEKNLGRPMRMLFTEPIVLLLSIYMAFVYGLLYLFLTFYPIVFQQVHGMSPGVGGLPYFGMILGEVFAGVYIVIDVPSYNRKLKANNNIPIPEWRLPPVIIGGVLFGIGLLWFGWAHTLVPSIFVRLLLTKLSYRTGYRADIHWIAPTLSGFFTGFGTSRQLARFNSTLTILTGIMSIFLQCLNYLIDSYLMFAASAIAANTFLRSLCGAGFPLFATQMINGLGIQWAGTLLGLFAFCLVPLPIWFYLRGAQIRSKSSFAPTFPVANKASANPDDEPESQSVSAPQDLEKQA</sequence>
<evidence type="ECO:0000256" key="8">
    <source>
        <dbReference type="ARBA" id="ARBA00069139"/>
    </source>
</evidence>
<dbReference type="AlphaFoldDB" id="A0A4S9M2P3"/>
<dbReference type="PROSITE" id="PS50850">
    <property type="entry name" value="MFS"/>
    <property type="match status" value="1"/>
</dbReference>
<dbReference type="InterPro" id="IPR036259">
    <property type="entry name" value="MFS_trans_sf"/>
</dbReference>
<keyword evidence="3 11" id="KW-0812">Transmembrane</keyword>
<evidence type="ECO:0000259" key="12">
    <source>
        <dbReference type="PROSITE" id="PS50850"/>
    </source>
</evidence>
<evidence type="ECO:0000256" key="2">
    <source>
        <dbReference type="ARBA" id="ARBA00022448"/>
    </source>
</evidence>
<protein>
    <recommendedName>
        <fullName evidence="8">Cercosporin MFS transporter CTB4</fullName>
    </recommendedName>
    <alternativeName>
        <fullName evidence="9">Cercosporin toxin biosynthesis cluster protein 4</fullName>
    </alternativeName>
</protein>
<organism evidence="13 14">
    <name type="scientific">Aureobasidium pullulans</name>
    <name type="common">Black yeast</name>
    <name type="synonym">Pullularia pullulans</name>
    <dbReference type="NCBI Taxonomy" id="5580"/>
    <lineage>
        <taxon>Eukaryota</taxon>
        <taxon>Fungi</taxon>
        <taxon>Dikarya</taxon>
        <taxon>Ascomycota</taxon>
        <taxon>Pezizomycotina</taxon>
        <taxon>Dothideomycetes</taxon>
        <taxon>Dothideomycetidae</taxon>
        <taxon>Dothideales</taxon>
        <taxon>Saccotheciaceae</taxon>
        <taxon>Aureobasidium</taxon>
    </lineage>
</organism>
<keyword evidence="2" id="KW-0813">Transport</keyword>
<evidence type="ECO:0000313" key="13">
    <source>
        <dbReference type="EMBL" id="THY36095.1"/>
    </source>
</evidence>
<feature type="region of interest" description="Disordered" evidence="10">
    <location>
        <begin position="1"/>
        <end position="58"/>
    </location>
</feature>
<dbReference type="PANTHER" id="PTHR23502:SF31">
    <property type="entry name" value="POLYAMINE TRANSPORTER 1"/>
    <property type="match status" value="1"/>
</dbReference>
<name>A0A4S9M2P3_AURPU</name>
<evidence type="ECO:0000256" key="10">
    <source>
        <dbReference type="SAM" id="MobiDB-lite"/>
    </source>
</evidence>
<proteinExistence type="inferred from homology"/>
<evidence type="ECO:0000256" key="6">
    <source>
        <dbReference type="ARBA" id="ARBA00038347"/>
    </source>
</evidence>
<feature type="transmembrane region" description="Helical" evidence="11">
    <location>
        <begin position="232"/>
        <end position="250"/>
    </location>
</feature>
<evidence type="ECO:0000313" key="14">
    <source>
        <dbReference type="Proteomes" id="UP000306584"/>
    </source>
</evidence>
<evidence type="ECO:0000256" key="11">
    <source>
        <dbReference type="SAM" id="Phobius"/>
    </source>
</evidence>
<feature type="compositionally biased region" description="Basic and acidic residues" evidence="10">
    <location>
        <begin position="20"/>
        <end position="39"/>
    </location>
</feature>
<comment type="subcellular location">
    <subcellularLocation>
        <location evidence="1">Membrane</location>
        <topology evidence="1">Multi-pass membrane protein</topology>
    </subcellularLocation>
</comment>
<comment type="caution">
    <text evidence="13">The sequence shown here is derived from an EMBL/GenBank/DDBJ whole genome shotgun (WGS) entry which is preliminary data.</text>
</comment>
<feature type="transmembrane region" description="Helical" evidence="11">
    <location>
        <begin position="292"/>
        <end position="313"/>
    </location>
</feature>
<dbReference type="InterPro" id="IPR020846">
    <property type="entry name" value="MFS_dom"/>
</dbReference>
<dbReference type="EMBL" id="QZBD01000011">
    <property type="protein sequence ID" value="THY36095.1"/>
    <property type="molecule type" value="Genomic_DNA"/>
</dbReference>
<keyword evidence="5 11" id="KW-0472">Membrane</keyword>
<feature type="transmembrane region" description="Helical" evidence="11">
    <location>
        <begin position="325"/>
        <end position="342"/>
    </location>
</feature>
<evidence type="ECO:0000256" key="1">
    <source>
        <dbReference type="ARBA" id="ARBA00004141"/>
    </source>
</evidence>
<dbReference type="Proteomes" id="UP000306584">
    <property type="component" value="Unassembled WGS sequence"/>
</dbReference>
<dbReference type="GO" id="GO:0022857">
    <property type="term" value="F:transmembrane transporter activity"/>
    <property type="evidence" value="ECO:0007669"/>
    <property type="project" value="InterPro"/>
</dbReference>
<evidence type="ECO:0000256" key="5">
    <source>
        <dbReference type="ARBA" id="ARBA00023136"/>
    </source>
</evidence>
<feature type="transmembrane region" description="Helical" evidence="11">
    <location>
        <begin position="398"/>
        <end position="417"/>
    </location>
</feature>
<comment type="similarity">
    <text evidence="6">Belongs to the major facilitator superfamily. CAR1 family.</text>
</comment>
<dbReference type="PANTHER" id="PTHR23502">
    <property type="entry name" value="MAJOR FACILITATOR SUPERFAMILY"/>
    <property type="match status" value="1"/>
</dbReference>
<feature type="transmembrane region" description="Helical" evidence="11">
    <location>
        <begin position="549"/>
        <end position="568"/>
    </location>
</feature>
<evidence type="ECO:0000256" key="7">
    <source>
        <dbReference type="ARBA" id="ARBA00053977"/>
    </source>
</evidence>
<accession>A0A4S9M2P3</accession>
<evidence type="ECO:0000256" key="4">
    <source>
        <dbReference type="ARBA" id="ARBA00022989"/>
    </source>
</evidence>
<feature type="domain" description="Major facilitator superfamily (MFS) profile" evidence="12">
    <location>
        <begin position="167"/>
        <end position="634"/>
    </location>
</feature>
<dbReference type="InterPro" id="IPR011701">
    <property type="entry name" value="MFS"/>
</dbReference>
<evidence type="ECO:0000256" key="9">
    <source>
        <dbReference type="ARBA" id="ARBA00077167"/>
    </source>
</evidence>
<keyword evidence="4 11" id="KW-1133">Transmembrane helix</keyword>
<dbReference type="GO" id="GO:0005886">
    <property type="term" value="C:plasma membrane"/>
    <property type="evidence" value="ECO:0007669"/>
    <property type="project" value="TreeGrafter"/>
</dbReference>
<dbReference type="CDD" id="cd17323">
    <property type="entry name" value="MFS_Tpo1_MDR_like"/>
    <property type="match status" value="1"/>
</dbReference>
<reference evidence="13 14" key="1">
    <citation type="submission" date="2018-10" db="EMBL/GenBank/DDBJ databases">
        <title>Fifty Aureobasidium pullulans genomes reveal a recombining polyextremotolerant generalist.</title>
        <authorList>
            <person name="Gostincar C."/>
            <person name="Turk M."/>
            <person name="Zajc J."/>
            <person name="Gunde-Cimerman N."/>
        </authorList>
    </citation>
    <scope>NUCLEOTIDE SEQUENCE [LARGE SCALE GENOMIC DNA]</scope>
    <source>
        <strain evidence="13 14">EXF-6604</strain>
    </source>
</reference>
<dbReference type="Pfam" id="PF07690">
    <property type="entry name" value="MFS_1"/>
    <property type="match status" value="1"/>
</dbReference>
<feature type="region of interest" description="Disordered" evidence="10">
    <location>
        <begin position="648"/>
        <end position="673"/>
    </location>
</feature>
<feature type="compositionally biased region" description="Polar residues" evidence="10">
    <location>
        <begin position="1"/>
        <end position="12"/>
    </location>
</feature>
<evidence type="ECO:0000256" key="3">
    <source>
        <dbReference type="ARBA" id="ARBA00022692"/>
    </source>
</evidence>
<gene>
    <name evidence="13" type="ORF">D6D01_00736</name>
</gene>
<feature type="transmembrane region" description="Helical" evidence="11">
    <location>
        <begin position="202"/>
        <end position="220"/>
    </location>
</feature>